<evidence type="ECO:0000259" key="1">
    <source>
        <dbReference type="Pfam" id="PF20066"/>
    </source>
</evidence>
<dbReference type="EMBL" id="CP073078">
    <property type="protein sequence ID" value="QUD87185.1"/>
    <property type="molecule type" value="Genomic_DNA"/>
</dbReference>
<evidence type="ECO:0000313" key="3">
    <source>
        <dbReference type="Proteomes" id="UP000676409"/>
    </source>
</evidence>
<gene>
    <name evidence="2" type="ORF">KCG34_19320</name>
</gene>
<dbReference type="Proteomes" id="UP000676409">
    <property type="component" value="Chromosome"/>
</dbReference>
<dbReference type="AlphaFoldDB" id="A0A975FXF0"/>
<reference evidence="2" key="1">
    <citation type="submission" date="2021-04" db="EMBL/GenBank/DDBJ databases">
        <title>The complete genome sequence of Caulobacter sp. S6.</title>
        <authorList>
            <person name="Tang Y."/>
            <person name="Ouyang W."/>
            <person name="Liu Q."/>
            <person name="Huang B."/>
            <person name="Guo Z."/>
            <person name="Lei P."/>
        </authorList>
    </citation>
    <scope>NUCLEOTIDE SEQUENCE</scope>
    <source>
        <strain evidence="2">S6</strain>
    </source>
</reference>
<proteinExistence type="predicted"/>
<dbReference type="KEGG" id="caul:KCG34_19320"/>
<protein>
    <recommendedName>
        <fullName evidence="1">Glyoxalase-related protein domain-containing protein</fullName>
    </recommendedName>
</protein>
<dbReference type="Pfam" id="PF20066">
    <property type="entry name" value="Glyoxalase_8"/>
    <property type="match status" value="1"/>
</dbReference>
<name>A0A975FXF0_9CAUL</name>
<accession>A0A975FXF0</accession>
<organism evidence="2 3">
    <name type="scientific">Phenylobacterium montanum</name>
    <dbReference type="NCBI Taxonomy" id="2823693"/>
    <lineage>
        <taxon>Bacteria</taxon>
        <taxon>Pseudomonadati</taxon>
        <taxon>Pseudomonadota</taxon>
        <taxon>Alphaproteobacteria</taxon>
        <taxon>Caulobacterales</taxon>
        <taxon>Caulobacteraceae</taxon>
        <taxon>Phenylobacterium</taxon>
    </lineage>
</organism>
<keyword evidence="3" id="KW-1185">Reference proteome</keyword>
<sequence length="88" mass="9603">MSFEWPSTGDRVAGDYLGHAFEGVVTGVDFAHEPLGRRYAVRFDAPVEISKSKLMSNLRQNVRALIAPTGASIDAKGRPDGIMTLRRA</sequence>
<dbReference type="RefSeq" id="WP_211937237.1">
    <property type="nucleotide sequence ID" value="NZ_CP073078.1"/>
</dbReference>
<dbReference type="InterPro" id="IPR045517">
    <property type="entry name" value="Glyoxalase_8"/>
</dbReference>
<feature type="domain" description="Glyoxalase-related protein" evidence="1">
    <location>
        <begin position="7"/>
        <end position="80"/>
    </location>
</feature>
<evidence type="ECO:0000313" key="2">
    <source>
        <dbReference type="EMBL" id="QUD87185.1"/>
    </source>
</evidence>